<reference evidence="1" key="1">
    <citation type="journal article" date="2021" name="ISME J.">
        <title>Fine-scale metabolic discontinuity in a stratified prokaryote microbiome of a Red Sea deep halocline.</title>
        <authorList>
            <person name="Michoud G."/>
            <person name="Ngugi D.K."/>
            <person name="Barozzi A."/>
            <person name="Merlino G."/>
            <person name="Calleja M.L."/>
            <person name="Delgado-Huertas A."/>
            <person name="Moran X.A.G."/>
            <person name="Daffonchio D."/>
        </authorList>
    </citation>
    <scope>NUCLEOTIDE SEQUENCE</scope>
    <source>
        <strain evidence="1">SuakinDeep_MAG55_1</strain>
    </source>
</reference>
<gene>
    <name evidence="1" type="ORF">MAG551_01943</name>
</gene>
<dbReference type="Gene3D" id="3.30.160.250">
    <property type="match status" value="1"/>
</dbReference>
<protein>
    <recommendedName>
        <fullName evidence="3">Type II toxin-antitoxin system HicB family antitoxin</fullName>
    </recommendedName>
</protein>
<name>A0A941W473_9BACT</name>
<evidence type="ECO:0000313" key="1">
    <source>
        <dbReference type="EMBL" id="MBS1258879.1"/>
    </source>
</evidence>
<dbReference type="Proteomes" id="UP000722750">
    <property type="component" value="Unassembled WGS sequence"/>
</dbReference>
<dbReference type="EMBL" id="JAANXD010000076">
    <property type="protein sequence ID" value="MBS1258879.1"/>
    <property type="molecule type" value="Genomic_DNA"/>
</dbReference>
<dbReference type="InterPro" id="IPR035069">
    <property type="entry name" value="TTHA1013/TTHA0281-like"/>
</dbReference>
<dbReference type="SUPFAM" id="SSF143100">
    <property type="entry name" value="TTHA1013/TTHA0281-like"/>
    <property type="match status" value="1"/>
</dbReference>
<dbReference type="AlphaFoldDB" id="A0A941W473"/>
<accession>A0A941W473</accession>
<organism evidence="1 2">
    <name type="scientific">Candidatus Scalindua arabica</name>
    <dbReference type="NCBI Taxonomy" id="1127984"/>
    <lineage>
        <taxon>Bacteria</taxon>
        <taxon>Pseudomonadati</taxon>
        <taxon>Planctomycetota</taxon>
        <taxon>Candidatus Brocadiia</taxon>
        <taxon>Candidatus Brocadiales</taxon>
        <taxon>Candidatus Scalinduaceae</taxon>
        <taxon>Candidatus Scalindua</taxon>
    </lineage>
</organism>
<comment type="caution">
    <text evidence="1">The sequence shown here is derived from an EMBL/GenBank/DDBJ whole genome shotgun (WGS) entry which is preliminary data.</text>
</comment>
<sequence>MHSLKYVHWQDSEFFLGHFVDYPDYLTQGKSLEELKKNLESLYNDLISKEIPYIKKVDELKIA</sequence>
<evidence type="ECO:0000313" key="2">
    <source>
        <dbReference type="Proteomes" id="UP000722750"/>
    </source>
</evidence>
<proteinExistence type="predicted"/>
<evidence type="ECO:0008006" key="3">
    <source>
        <dbReference type="Google" id="ProtNLM"/>
    </source>
</evidence>